<dbReference type="EMBL" id="BPQB01000034">
    <property type="protein sequence ID" value="GJE93728.1"/>
    <property type="molecule type" value="Genomic_DNA"/>
</dbReference>
<organism evidence="1 2">
    <name type="scientific">Phanerochaete sordida</name>
    <dbReference type="NCBI Taxonomy" id="48140"/>
    <lineage>
        <taxon>Eukaryota</taxon>
        <taxon>Fungi</taxon>
        <taxon>Dikarya</taxon>
        <taxon>Basidiomycota</taxon>
        <taxon>Agaricomycotina</taxon>
        <taxon>Agaricomycetes</taxon>
        <taxon>Polyporales</taxon>
        <taxon>Phanerochaetaceae</taxon>
        <taxon>Phanerochaete</taxon>
    </lineage>
</organism>
<reference evidence="1 2" key="1">
    <citation type="submission" date="2021-08" db="EMBL/GenBank/DDBJ databases">
        <title>Draft Genome Sequence of Phanerochaete sordida strain YK-624.</title>
        <authorList>
            <person name="Mori T."/>
            <person name="Dohra H."/>
            <person name="Suzuki T."/>
            <person name="Kawagishi H."/>
            <person name="Hirai H."/>
        </authorList>
    </citation>
    <scope>NUCLEOTIDE SEQUENCE [LARGE SCALE GENOMIC DNA]</scope>
    <source>
        <strain evidence="1 2">YK-624</strain>
    </source>
</reference>
<comment type="caution">
    <text evidence="1">The sequence shown here is derived from an EMBL/GenBank/DDBJ whole genome shotgun (WGS) entry which is preliminary data.</text>
</comment>
<proteinExistence type="predicted"/>
<accession>A0A9P3GF28</accession>
<evidence type="ECO:0000313" key="1">
    <source>
        <dbReference type="EMBL" id="GJE93728.1"/>
    </source>
</evidence>
<keyword evidence="2" id="KW-1185">Reference proteome</keyword>
<evidence type="ECO:0000313" key="2">
    <source>
        <dbReference type="Proteomes" id="UP000703269"/>
    </source>
</evidence>
<sequence length="148" mass="16134">MLHADSAPWSLIGAIMGRPIAAAVRAVAFDVTLFHRIAPDAPASDADARGLEQAFRHALDAWDWAPLAAVVGRLQSLAVNVELRLLQSNTATLGVRHIYSAWPRTWAGDPKAYRAILLSVVRDRLSMTARQRLDLCVTFLPVPAVAMN</sequence>
<dbReference type="Proteomes" id="UP000703269">
    <property type="component" value="Unassembled WGS sequence"/>
</dbReference>
<protein>
    <submittedName>
        <fullName evidence="1">Uncharacterized protein</fullName>
    </submittedName>
</protein>
<name>A0A9P3GF28_9APHY</name>
<dbReference type="AlphaFoldDB" id="A0A9P3GF28"/>
<gene>
    <name evidence="1" type="ORF">PsYK624_098890</name>
</gene>